<evidence type="ECO:0000256" key="1">
    <source>
        <dbReference type="SAM" id="MobiDB-lite"/>
    </source>
</evidence>
<dbReference type="AlphaFoldDB" id="A0AAV4EB15"/>
<name>A0AAV4EB15_9GAST</name>
<organism evidence="2 3">
    <name type="scientific">Elysia marginata</name>
    <dbReference type="NCBI Taxonomy" id="1093978"/>
    <lineage>
        <taxon>Eukaryota</taxon>
        <taxon>Metazoa</taxon>
        <taxon>Spiralia</taxon>
        <taxon>Lophotrochozoa</taxon>
        <taxon>Mollusca</taxon>
        <taxon>Gastropoda</taxon>
        <taxon>Heterobranchia</taxon>
        <taxon>Euthyneura</taxon>
        <taxon>Panpulmonata</taxon>
        <taxon>Sacoglossa</taxon>
        <taxon>Placobranchoidea</taxon>
        <taxon>Plakobranchidae</taxon>
        <taxon>Elysia</taxon>
    </lineage>
</organism>
<sequence length="190" mass="21023">MYVLGKRDELKKLGLGVGNDLTAFQRKELQELREKGKRGFCRNGRLRIDETPFTRVTLPRRQDKPWRKSTVQQHQHPPSPSRDNLEPNALQQRESPAQPHPHRELAKAAVTARCHLSSSSRPTCREDIPSEVAPDTGRQQGSLPGLQQEKPPPDPSSSQAPPTQTASTAPVQRGGETRAPVDSHSAATRG</sequence>
<evidence type="ECO:0000313" key="3">
    <source>
        <dbReference type="Proteomes" id="UP000762676"/>
    </source>
</evidence>
<comment type="caution">
    <text evidence="2">The sequence shown here is derived from an EMBL/GenBank/DDBJ whole genome shotgun (WGS) entry which is preliminary data.</text>
</comment>
<evidence type="ECO:0000313" key="2">
    <source>
        <dbReference type="EMBL" id="GFR58167.1"/>
    </source>
</evidence>
<accession>A0AAV4EB15</accession>
<gene>
    <name evidence="2" type="ORF">ElyMa_001761500</name>
</gene>
<keyword evidence="3" id="KW-1185">Reference proteome</keyword>
<dbReference type="EMBL" id="BMAT01003592">
    <property type="protein sequence ID" value="GFR58167.1"/>
    <property type="molecule type" value="Genomic_DNA"/>
</dbReference>
<dbReference type="Proteomes" id="UP000762676">
    <property type="component" value="Unassembled WGS sequence"/>
</dbReference>
<proteinExistence type="predicted"/>
<reference evidence="2 3" key="1">
    <citation type="journal article" date="2021" name="Elife">
        <title>Chloroplast acquisition without the gene transfer in kleptoplastic sea slugs, Plakobranchus ocellatus.</title>
        <authorList>
            <person name="Maeda T."/>
            <person name="Takahashi S."/>
            <person name="Yoshida T."/>
            <person name="Shimamura S."/>
            <person name="Takaki Y."/>
            <person name="Nagai Y."/>
            <person name="Toyoda A."/>
            <person name="Suzuki Y."/>
            <person name="Arimoto A."/>
            <person name="Ishii H."/>
            <person name="Satoh N."/>
            <person name="Nishiyama T."/>
            <person name="Hasebe M."/>
            <person name="Maruyama T."/>
            <person name="Minagawa J."/>
            <person name="Obokata J."/>
            <person name="Shigenobu S."/>
        </authorList>
    </citation>
    <scope>NUCLEOTIDE SEQUENCE [LARGE SCALE GENOMIC DNA]</scope>
</reference>
<feature type="compositionally biased region" description="Low complexity" evidence="1">
    <location>
        <begin position="156"/>
        <end position="172"/>
    </location>
</feature>
<protein>
    <submittedName>
        <fullName evidence="2">Uncharacterized protein</fullName>
    </submittedName>
</protein>
<feature type="region of interest" description="Disordered" evidence="1">
    <location>
        <begin position="57"/>
        <end position="190"/>
    </location>
</feature>